<evidence type="ECO:0000259" key="8">
    <source>
        <dbReference type="PROSITE" id="PS50011"/>
    </source>
</evidence>
<evidence type="ECO:0000256" key="1">
    <source>
        <dbReference type="ARBA" id="ARBA00010886"/>
    </source>
</evidence>
<dbReference type="GO" id="GO:0005524">
    <property type="term" value="F:ATP binding"/>
    <property type="evidence" value="ECO:0007669"/>
    <property type="project" value="UniProtKB-UniRule"/>
</dbReference>
<dbReference type="AlphaFoldDB" id="A0A9D1KZT6"/>
<feature type="domain" description="Protein kinase" evidence="8">
    <location>
        <begin position="11"/>
        <end position="274"/>
    </location>
</feature>
<evidence type="ECO:0000256" key="4">
    <source>
        <dbReference type="ARBA" id="ARBA00022741"/>
    </source>
</evidence>
<dbReference type="EC" id="2.7.11.1" evidence="2"/>
<dbReference type="SMART" id="SM00028">
    <property type="entry name" value="TPR"/>
    <property type="match status" value="4"/>
</dbReference>
<dbReference type="CDD" id="cd14014">
    <property type="entry name" value="STKc_PknB_like"/>
    <property type="match status" value="1"/>
</dbReference>
<dbReference type="PROSITE" id="PS50011">
    <property type="entry name" value="PROTEIN_KINASE_DOM"/>
    <property type="match status" value="1"/>
</dbReference>
<gene>
    <name evidence="9" type="ORF">IAD15_07540</name>
</gene>
<name>A0A9D1KZT6_9FIRM</name>
<dbReference type="SMART" id="SM00220">
    <property type="entry name" value="S_TKc"/>
    <property type="match status" value="1"/>
</dbReference>
<feature type="binding site" evidence="7">
    <location>
        <position position="40"/>
    </location>
    <ligand>
        <name>ATP</name>
        <dbReference type="ChEBI" id="CHEBI:30616"/>
    </ligand>
</feature>
<dbReference type="InterPro" id="IPR019734">
    <property type="entry name" value="TPR_rpt"/>
</dbReference>
<dbReference type="Proteomes" id="UP000824175">
    <property type="component" value="Unassembled WGS sequence"/>
</dbReference>
<dbReference type="PANTHER" id="PTHR43671:SF13">
    <property type="entry name" value="SERINE_THREONINE-PROTEIN KINASE NEK2"/>
    <property type="match status" value="1"/>
</dbReference>
<evidence type="ECO:0000256" key="3">
    <source>
        <dbReference type="ARBA" id="ARBA00022679"/>
    </source>
</evidence>
<dbReference type="Pfam" id="PF13181">
    <property type="entry name" value="TPR_8"/>
    <property type="match status" value="2"/>
</dbReference>
<dbReference type="SUPFAM" id="SSF48452">
    <property type="entry name" value="TPR-like"/>
    <property type="match status" value="2"/>
</dbReference>
<dbReference type="InterPro" id="IPR000719">
    <property type="entry name" value="Prot_kinase_dom"/>
</dbReference>
<dbReference type="PROSITE" id="PS00107">
    <property type="entry name" value="PROTEIN_KINASE_ATP"/>
    <property type="match status" value="1"/>
</dbReference>
<dbReference type="Pfam" id="PF00069">
    <property type="entry name" value="Pkinase"/>
    <property type="match status" value="1"/>
</dbReference>
<evidence type="ECO:0000313" key="9">
    <source>
        <dbReference type="EMBL" id="HIU13903.1"/>
    </source>
</evidence>
<reference evidence="9" key="1">
    <citation type="submission" date="2020-10" db="EMBL/GenBank/DDBJ databases">
        <authorList>
            <person name="Gilroy R."/>
        </authorList>
    </citation>
    <scope>NUCLEOTIDE SEQUENCE</scope>
    <source>
        <strain evidence="9">CHK195-11698</strain>
    </source>
</reference>
<dbReference type="InterPro" id="IPR011990">
    <property type="entry name" value="TPR-like_helical_dom_sf"/>
</dbReference>
<evidence type="ECO:0000256" key="6">
    <source>
        <dbReference type="ARBA" id="ARBA00022840"/>
    </source>
</evidence>
<keyword evidence="3" id="KW-0808">Transferase</keyword>
<evidence type="ECO:0000256" key="7">
    <source>
        <dbReference type="PROSITE-ProRule" id="PRU10141"/>
    </source>
</evidence>
<dbReference type="InterPro" id="IPR011009">
    <property type="entry name" value="Kinase-like_dom_sf"/>
</dbReference>
<dbReference type="EMBL" id="DVMJ01000062">
    <property type="protein sequence ID" value="HIU13903.1"/>
    <property type="molecule type" value="Genomic_DNA"/>
</dbReference>
<sequence length="659" mass="74965">MPDFSQIASTYTGIQKIGEGSGGIVYKAYHERLKIPVVLKEVKHMGKTLATSRQEVDILKNLKHPYLPQVYDFLELDGSIYTVMSFIPGKSFQTLLDEGQHFSQAELIIWARQLLSALHYLHTQTPPIIHSDIKPANLMLTPQGNICLIDFNISFFLDGKTLLGYTHGYSSPEQKRVAMSREHKGVETIDVKTDIYSVGATFYHLATGTKMGDAGDFALLSQCTSEAFSRVIEKATSKNKNTRYASALKMFAALGNIRKQDQRYRHLTSQHHFIQTMLVLVMAVSIVVVGYGFHSLQLERTQSYNLLVESQMTNRENGQYDAENTNYLQAIALKPESIEAYYQHACALYEQEKYQECIDFVNYDVNQNEKLDLTNPRVADIGYIQANSYFELGDYEHAITAYEKLFTIGGFYASYYRDYAITLAYAGNLEKANDVLAQAIDYGLTDDSVYFAKGEISASQNMRDDALKNFELCIEETEDTDLKARAYLMSAKLYERFNENAKIREILLEAKDVLPMSSQLMILQKLIQADIDLGDTTGQTSYYEEAVTLSESLISQKWATRTTYNNLAILHQKLGQLDEAEASLETMKDLYGEDYNLYKRYAFIELDRQALKENLERDYAQFAAYYEKAMALYDGNNEDAEMALLQTQYAQVQEGGWLS</sequence>
<dbReference type="SUPFAM" id="SSF56112">
    <property type="entry name" value="Protein kinase-like (PK-like)"/>
    <property type="match status" value="1"/>
</dbReference>
<dbReference type="PROSITE" id="PS00108">
    <property type="entry name" value="PROTEIN_KINASE_ST"/>
    <property type="match status" value="1"/>
</dbReference>
<evidence type="ECO:0000313" key="10">
    <source>
        <dbReference type="Proteomes" id="UP000824175"/>
    </source>
</evidence>
<protein>
    <recommendedName>
        <fullName evidence="2">non-specific serine/threonine protein kinase</fullName>
        <ecNumber evidence="2">2.7.11.1</ecNumber>
    </recommendedName>
</protein>
<dbReference type="InterPro" id="IPR017441">
    <property type="entry name" value="Protein_kinase_ATP_BS"/>
</dbReference>
<keyword evidence="4 7" id="KW-0547">Nucleotide-binding</keyword>
<dbReference type="Gene3D" id="1.25.40.10">
    <property type="entry name" value="Tetratricopeptide repeat domain"/>
    <property type="match status" value="3"/>
</dbReference>
<evidence type="ECO:0000256" key="5">
    <source>
        <dbReference type="ARBA" id="ARBA00022777"/>
    </source>
</evidence>
<reference evidence="9" key="2">
    <citation type="journal article" date="2021" name="PeerJ">
        <title>Extensive microbial diversity within the chicken gut microbiome revealed by metagenomics and culture.</title>
        <authorList>
            <person name="Gilroy R."/>
            <person name="Ravi A."/>
            <person name="Getino M."/>
            <person name="Pursley I."/>
            <person name="Horton D.L."/>
            <person name="Alikhan N.F."/>
            <person name="Baker D."/>
            <person name="Gharbi K."/>
            <person name="Hall N."/>
            <person name="Watson M."/>
            <person name="Adriaenssens E.M."/>
            <person name="Foster-Nyarko E."/>
            <person name="Jarju S."/>
            <person name="Secka A."/>
            <person name="Antonio M."/>
            <person name="Oren A."/>
            <person name="Chaudhuri R.R."/>
            <person name="La Ragione R."/>
            <person name="Hildebrand F."/>
            <person name="Pallen M.J."/>
        </authorList>
    </citation>
    <scope>NUCLEOTIDE SEQUENCE</scope>
    <source>
        <strain evidence="9">CHK195-11698</strain>
    </source>
</reference>
<dbReference type="InterPro" id="IPR008271">
    <property type="entry name" value="Ser/Thr_kinase_AS"/>
</dbReference>
<proteinExistence type="inferred from homology"/>
<keyword evidence="6 7" id="KW-0067">ATP-binding</keyword>
<organism evidence="9 10">
    <name type="scientific">Candidatus Fimiplasma intestinipullorum</name>
    <dbReference type="NCBI Taxonomy" id="2840825"/>
    <lineage>
        <taxon>Bacteria</taxon>
        <taxon>Bacillati</taxon>
        <taxon>Bacillota</taxon>
        <taxon>Clostridia</taxon>
        <taxon>Eubacteriales</taxon>
        <taxon>Candidatus Fimiplasma</taxon>
    </lineage>
</organism>
<keyword evidence="5 9" id="KW-0418">Kinase</keyword>
<accession>A0A9D1KZT6</accession>
<dbReference type="Gene3D" id="1.10.510.10">
    <property type="entry name" value="Transferase(Phosphotransferase) domain 1"/>
    <property type="match status" value="1"/>
</dbReference>
<dbReference type="InterPro" id="IPR050660">
    <property type="entry name" value="NEK_Ser/Thr_kinase"/>
</dbReference>
<comment type="caution">
    <text evidence="9">The sequence shown here is derived from an EMBL/GenBank/DDBJ whole genome shotgun (WGS) entry which is preliminary data.</text>
</comment>
<comment type="similarity">
    <text evidence="1">Belongs to the protein kinase superfamily. NEK Ser/Thr protein kinase family. NIMA subfamily.</text>
</comment>
<evidence type="ECO:0000256" key="2">
    <source>
        <dbReference type="ARBA" id="ARBA00012513"/>
    </source>
</evidence>
<dbReference type="PANTHER" id="PTHR43671">
    <property type="entry name" value="SERINE/THREONINE-PROTEIN KINASE NEK"/>
    <property type="match status" value="1"/>
</dbReference>
<dbReference type="GO" id="GO:0004674">
    <property type="term" value="F:protein serine/threonine kinase activity"/>
    <property type="evidence" value="ECO:0007669"/>
    <property type="project" value="UniProtKB-EC"/>
</dbReference>